<dbReference type="InterPro" id="IPR012341">
    <property type="entry name" value="6hp_glycosidase-like_sf"/>
</dbReference>
<evidence type="ECO:0000313" key="8">
    <source>
        <dbReference type="Proteomes" id="UP000767854"/>
    </source>
</evidence>
<dbReference type="Gene3D" id="2.70.98.40">
    <property type="entry name" value="Glycoside hydrolase, family 65, N-terminal domain"/>
    <property type="match status" value="1"/>
</dbReference>
<feature type="domain" description="Glycoside hydrolase family 65 central catalytic" evidence="4">
    <location>
        <begin position="307"/>
        <end position="671"/>
    </location>
</feature>
<gene>
    <name evidence="7" type="ORF">JOC49_001221</name>
</gene>
<evidence type="ECO:0000259" key="5">
    <source>
        <dbReference type="Pfam" id="PF03633"/>
    </source>
</evidence>
<evidence type="ECO:0000256" key="3">
    <source>
        <dbReference type="ARBA" id="ARBA00022679"/>
    </source>
</evidence>
<reference evidence="7 8" key="1">
    <citation type="submission" date="2021-01" db="EMBL/GenBank/DDBJ databases">
        <title>Genomic Encyclopedia of Type Strains, Phase IV (KMG-IV): sequencing the most valuable type-strain genomes for metagenomic binning, comparative biology and taxonomic classification.</title>
        <authorList>
            <person name="Goeker M."/>
        </authorList>
    </citation>
    <scope>NUCLEOTIDE SEQUENCE [LARGE SCALE GENOMIC DNA]</scope>
    <source>
        <strain evidence="7 8">DSM 24436</strain>
    </source>
</reference>
<dbReference type="InterPro" id="IPR005194">
    <property type="entry name" value="Glyco_hydro_65_C"/>
</dbReference>
<protein>
    <submittedName>
        <fullName evidence="7">Alpha,alpha-trehalose phosphorylase</fullName>
        <ecNumber evidence="7">2.4.1.64</ecNumber>
    </submittedName>
</protein>
<evidence type="ECO:0000313" key="7">
    <source>
        <dbReference type="EMBL" id="MBM7561680.1"/>
    </source>
</evidence>
<dbReference type="Pfam" id="PF03633">
    <property type="entry name" value="Glyco_hydro_65C"/>
    <property type="match status" value="1"/>
</dbReference>
<dbReference type="PIRSF" id="PIRSF036289">
    <property type="entry name" value="Glycosyl_hydrolase_malt_phosph"/>
    <property type="match status" value="1"/>
</dbReference>
<accession>A0ABS2MQL4</accession>
<dbReference type="InterPro" id="IPR005195">
    <property type="entry name" value="Glyco_hydro_65_M"/>
</dbReference>
<keyword evidence="2 7" id="KW-0328">Glycosyltransferase</keyword>
<dbReference type="InterPro" id="IPR008928">
    <property type="entry name" value="6-hairpin_glycosidase_sf"/>
</dbReference>
<dbReference type="InterPro" id="IPR017045">
    <property type="entry name" value="Malt_Pase/Glycosyl_Hdrlase"/>
</dbReference>
<feature type="domain" description="Glycoside hydrolase family 65 N-terminal" evidence="6">
    <location>
        <begin position="6"/>
        <end position="254"/>
    </location>
</feature>
<evidence type="ECO:0000256" key="1">
    <source>
        <dbReference type="ARBA" id="ARBA00006768"/>
    </source>
</evidence>
<keyword evidence="8" id="KW-1185">Reference proteome</keyword>
<dbReference type="Gene3D" id="1.50.10.10">
    <property type="match status" value="1"/>
</dbReference>
<proteinExistence type="inferred from homology"/>
<keyword evidence="3 7" id="KW-0808">Transferase</keyword>
<comment type="caution">
    <text evidence="7">The sequence shown here is derived from an EMBL/GenBank/DDBJ whole genome shotgun (WGS) entry which is preliminary data.</text>
</comment>
<organism evidence="7 8">
    <name type="scientific">Fusibacter tunisiensis</name>
    <dbReference type="NCBI Taxonomy" id="1008308"/>
    <lineage>
        <taxon>Bacteria</taxon>
        <taxon>Bacillati</taxon>
        <taxon>Bacillota</taxon>
        <taxon>Clostridia</taxon>
        <taxon>Eubacteriales</taxon>
        <taxon>Eubacteriales Family XII. Incertae Sedis</taxon>
        <taxon>Fusibacter</taxon>
    </lineage>
</organism>
<dbReference type="Proteomes" id="UP000767854">
    <property type="component" value="Unassembled WGS sequence"/>
</dbReference>
<dbReference type="InterPro" id="IPR005196">
    <property type="entry name" value="Glyco_hydro_65_N"/>
</dbReference>
<dbReference type="PANTHER" id="PTHR11051">
    <property type="entry name" value="GLYCOSYL HYDROLASE-RELATED"/>
    <property type="match status" value="1"/>
</dbReference>
<comment type="similarity">
    <text evidence="1">Belongs to the glycosyl hydrolase 65 family.</text>
</comment>
<dbReference type="Pfam" id="PF03636">
    <property type="entry name" value="Glyco_hydro_65N"/>
    <property type="match status" value="1"/>
</dbReference>
<name>A0ABS2MQL4_9FIRM</name>
<dbReference type="SUPFAM" id="SSF48208">
    <property type="entry name" value="Six-hairpin glycosidases"/>
    <property type="match status" value="1"/>
</dbReference>
<dbReference type="Gene3D" id="2.60.420.10">
    <property type="entry name" value="Maltose phosphorylase, domain 3"/>
    <property type="match status" value="1"/>
</dbReference>
<dbReference type="InterPro" id="IPR037018">
    <property type="entry name" value="GH65_N"/>
</dbReference>
<feature type="domain" description="Glycoside hydrolase family 65 C-terminal" evidence="5">
    <location>
        <begin position="681"/>
        <end position="741"/>
    </location>
</feature>
<dbReference type="Pfam" id="PF03632">
    <property type="entry name" value="Glyco_hydro_65m"/>
    <property type="match status" value="1"/>
</dbReference>
<dbReference type="SUPFAM" id="SSF74650">
    <property type="entry name" value="Galactose mutarotase-like"/>
    <property type="match status" value="1"/>
</dbReference>
<evidence type="ECO:0000259" key="6">
    <source>
        <dbReference type="Pfam" id="PF03636"/>
    </source>
</evidence>
<dbReference type="PANTHER" id="PTHR11051:SF8">
    <property type="entry name" value="PROTEIN-GLUCOSYLGALACTOSYLHYDROXYLYSINE GLUCOSIDASE"/>
    <property type="match status" value="1"/>
</dbReference>
<evidence type="ECO:0000256" key="2">
    <source>
        <dbReference type="ARBA" id="ARBA00022676"/>
    </source>
</evidence>
<dbReference type="InterPro" id="IPR011013">
    <property type="entry name" value="Gal_mutarotase_sf_dom"/>
</dbReference>
<dbReference type="EMBL" id="JAFBDT010000007">
    <property type="protein sequence ID" value="MBM7561680.1"/>
    <property type="molecule type" value="Genomic_DNA"/>
</dbReference>
<dbReference type="RefSeq" id="WP_204663421.1">
    <property type="nucleotide sequence ID" value="NZ_JAFBDT010000007.1"/>
</dbReference>
<dbReference type="GO" id="GO:0047656">
    <property type="term" value="F:alpha,alpha-trehalose phosphorylase activity"/>
    <property type="evidence" value="ECO:0007669"/>
    <property type="project" value="UniProtKB-EC"/>
</dbReference>
<evidence type="ECO:0000259" key="4">
    <source>
        <dbReference type="Pfam" id="PF03632"/>
    </source>
</evidence>
<sequence length="752" mass="86236">MWRLTQNYYTPSRQVIEESLFMVGNGYVGVRGCFEEGYPSGDTIRGTYINGLFDRVPMQHAEMAYGLPIVQDKQPRIADTQTCKIWLDDEPVQLIEGKFETYYRHLDYHKGTSERSYVFMTSSGYKGHLKFTRMASLVNPHLFLYRIEVIYDGAIRLESVLEGGVENYSNPADPRTGAGHTKLMTILKLGHTDAESFVTLETSNTNLQQATVVKHMVYSDAPVDISYASETSAIHTTVEGKQHLVLEKLCAFTDSLRFENPTEAAFEMLAHEDVSNLEKRQVNYLDEYWRLADIEIEGNMRDQRAVRFMMYQLLQSVGTDAFSNISAKGLSGEGYEGHYFWDTEIYVIPILLINQPERVKHLLEYRARILDAARQRALELGHEKGAAYAWRTISGIECSGYFPAGTAQYHINADIAHAFIQYYLYTEDINFLVGTGVEVILETARIWMEIGNFKDGLFHIHSVTGPDEYTAIVNDNYYTNAMAKYHLKWAHDLYQMLGASLDPTIKTQFEALRVKLNMNAEEVEHMLAASNQMYLPYDDQLGIYAQDANFLKKPVWPFENENFQKRPLLLHYHPLTIYRHQVLKQADTILAHFMLEEYADEASIFRGFDYYEQITTHDSSLSSCIYGIMAARRGNRDKAYAYFEDSVMLDLEDRHGNTKDGLHMANISGTVLTLLAGFAGFRHKDDGLHLRPILPKDWTGYSFNIRYRNRLISVRVTERIHLALKVGAPMEIKVYGQSVQLTKACDVDMKRE</sequence>
<dbReference type="EC" id="2.4.1.64" evidence="7"/>